<sequence>MSNFLYNQKLGKEEKIICSSKSIKKEKRRNQYTIEFKFGSDIDVTKLKQVIQINQQIPAYIPLNITFRLESDILIPIQLDSNLQLGALSIDPISYNYRIVKYVKHHNNYLFYFEPIDRPFTPLQIVKTTLEKYHPSLGELFESFHFNMLQKNKFTVSTEEEIKEYENSIKNSFAVYIQKKQKGKITTLIKSINTQYLQLMGINDQILQDYINSTGLLPWCFSNDNQQFISQIRGMFQGAHQQIKSSIQAINYNGQLFQVNITPKIFHTYNQEDDSYLQFMYFQQEYNSQIMTQNQIGQNMIEYFNLKSKMVKQDIIENDQIRRCKYRTI</sequence>
<organism evidence="1 2">
    <name type="scientific">Paramecium primaurelia</name>
    <dbReference type="NCBI Taxonomy" id="5886"/>
    <lineage>
        <taxon>Eukaryota</taxon>
        <taxon>Sar</taxon>
        <taxon>Alveolata</taxon>
        <taxon>Ciliophora</taxon>
        <taxon>Intramacronucleata</taxon>
        <taxon>Oligohymenophorea</taxon>
        <taxon>Peniculida</taxon>
        <taxon>Parameciidae</taxon>
        <taxon>Paramecium</taxon>
    </lineage>
</organism>
<proteinExistence type="predicted"/>
<name>A0A8S1JT73_PARPR</name>
<dbReference type="Proteomes" id="UP000688137">
    <property type="component" value="Unassembled WGS sequence"/>
</dbReference>
<accession>A0A8S1JT73</accession>
<dbReference type="OMA" id="NSQIMTQ"/>
<comment type="caution">
    <text evidence="1">The sequence shown here is derived from an EMBL/GenBank/DDBJ whole genome shotgun (WGS) entry which is preliminary data.</text>
</comment>
<reference evidence="1" key="1">
    <citation type="submission" date="2021-01" db="EMBL/GenBank/DDBJ databases">
        <authorList>
            <consortium name="Genoscope - CEA"/>
            <person name="William W."/>
        </authorList>
    </citation>
    <scope>NUCLEOTIDE SEQUENCE</scope>
</reference>
<gene>
    <name evidence="1" type="ORF">PPRIM_AZ9-3.1.T0090324</name>
</gene>
<protein>
    <submittedName>
        <fullName evidence="1">Uncharacterized protein</fullName>
    </submittedName>
</protein>
<evidence type="ECO:0000313" key="2">
    <source>
        <dbReference type="Proteomes" id="UP000688137"/>
    </source>
</evidence>
<dbReference type="EMBL" id="CAJJDM010000006">
    <property type="protein sequence ID" value="CAD8045297.1"/>
    <property type="molecule type" value="Genomic_DNA"/>
</dbReference>
<keyword evidence="2" id="KW-1185">Reference proteome</keyword>
<dbReference type="AlphaFoldDB" id="A0A8S1JT73"/>
<evidence type="ECO:0000313" key="1">
    <source>
        <dbReference type="EMBL" id="CAD8045297.1"/>
    </source>
</evidence>